<dbReference type="EMBL" id="JBHRZT010000052">
    <property type="protein sequence ID" value="MFC3884370.1"/>
    <property type="molecule type" value="Genomic_DNA"/>
</dbReference>
<evidence type="ECO:0000256" key="1">
    <source>
        <dbReference type="SAM" id="Phobius"/>
    </source>
</evidence>
<organism evidence="3 4">
    <name type="scientific">Bacillus songklensis</name>
    <dbReference type="NCBI Taxonomy" id="1069116"/>
    <lineage>
        <taxon>Bacteria</taxon>
        <taxon>Bacillati</taxon>
        <taxon>Bacillota</taxon>
        <taxon>Bacilli</taxon>
        <taxon>Bacillales</taxon>
        <taxon>Bacillaceae</taxon>
        <taxon>Bacillus</taxon>
    </lineage>
</organism>
<feature type="transmembrane region" description="Helical" evidence="1">
    <location>
        <begin position="12"/>
        <end position="34"/>
    </location>
</feature>
<keyword evidence="4" id="KW-1185">Reference proteome</keyword>
<keyword evidence="1" id="KW-0472">Membrane</keyword>
<protein>
    <submittedName>
        <fullName evidence="3">TadE/TadG family type IV pilus assembly protein</fullName>
    </submittedName>
</protein>
<dbReference type="RefSeq" id="WP_377915752.1">
    <property type="nucleotide sequence ID" value="NZ_JBHRZT010000052.1"/>
</dbReference>
<dbReference type="Pfam" id="PF13400">
    <property type="entry name" value="Tad"/>
    <property type="match status" value="1"/>
</dbReference>
<comment type="caution">
    <text evidence="3">The sequence shown here is derived from an EMBL/GenBank/DDBJ whole genome shotgun (WGS) entry which is preliminary data.</text>
</comment>
<evidence type="ECO:0000313" key="3">
    <source>
        <dbReference type="EMBL" id="MFC3884370.1"/>
    </source>
</evidence>
<evidence type="ECO:0000259" key="2">
    <source>
        <dbReference type="Pfam" id="PF13400"/>
    </source>
</evidence>
<sequence>MKKYFQNERGNIMLLSVCLMGVLVVMFLMLTSFVKAFYIKDKASSAAEQASLAATAYVYEKVDGAIGNIDGELSKPEEAEVEAGITEPEAAAEAVEPAEAVSVEVDIIPGKKSLREQIDERTKEILDESSKYTPNEARIEAVDEVLSDELTANNGIRKRTVEAELENALTSEETVNGLLQTVSDVIEENGGKPDSSAIRYFNEENRIEIKTASTYKPAIFENLFPEDGMEVKQKGEGPKVKFIKYLSGFSSREY</sequence>
<evidence type="ECO:0000313" key="4">
    <source>
        <dbReference type="Proteomes" id="UP001595752"/>
    </source>
</evidence>
<dbReference type="Proteomes" id="UP001595752">
    <property type="component" value="Unassembled WGS sequence"/>
</dbReference>
<keyword evidence="1" id="KW-1133">Transmembrane helix</keyword>
<proteinExistence type="predicted"/>
<reference evidence="4" key="1">
    <citation type="journal article" date="2019" name="Int. J. Syst. Evol. Microbiol.">
        <title>The Global Catalogue of Microorganisms (GCM) 10K type strain sequencing project: providing services to taxonomists for standard genome sequencing and annotation.</title>
        <authorList>
            <consortium name="The Broad Institute Genomics Platform"/>
            <consortium name="The Broad Institute Genome Sequencing Center for Infectious Disease"/>
            <person name="Wu L."/>
            <person name="Ma J."/>
        </authorList>
    </citation>
    <scope>NUCLEOTIDE SEQUENCE [LARGE SCALE GENOMIC DNA]</scope>
    <source>
        <strain evidence="4">CCUG 61889</strain>
    </source>
</reference>
<keyword evidence="1" id="KW-0812">Transmembrane</keyword>
<feature type="domain" description="Putative Flp pilus-assembly TadG-like N-terminal" evidence="2">
    <location>
        <begin position="10"/>
        <end position="54"/>
    </location>
</feature>
<gene>
    <name evidence="3" type="ORF">ACFOU2_13020</name>
</gene>
<name>A0ABV8B4Y7_9BACI</name>
<dbReference type="InterPro" id="IPR028087">
    <property type="entry name" value="Tad_N"/>
</dbReference>
<accession>A0ABV8B4Y7</accession>